<dbReference type="AlphaFoldDB" id="A0A699XT42"/>
<evidence type="ECO:0000313" key="1">
    <source>
        <dbReference type="EMBL" id="GFD59184.1"/>
    </source>
</evidence>
<reference evidence="1" key="1">
    <citation type="journal article" date="2019" name="Sci. Rep.">
        <title>Draft genome of Tanacetum cinerariifolium, the natural source of mosquito coil.</title>
        <authorList>
            <person name="Yamashiro T."/>
            <person name="Shiraishi A."/>
            <person name="Satake H."/>
            <person name="Nakayama K."/>
        </authorList>
    </citation>
    <scope>NUCLEOTIDE SEQUENCE</scope>
</reference>
<proteinExistence type="predicted"/>
<gene>
    <name evidence="1" type="ORF">Tci_931153</name>
</gene>
<dbReference type="EMBL" id="BKCJ011861949">
    <property type="protein sequence ID" value="GFD59184.1"/>
    <property type="molecule type" value="Genomic_DNA"/>
</dbReference>
<comment type="caution">
    <text evidence="1">The sequence shown here is derived from an EMBL/GenBank/DDBJ whole genome shotgun (WGS) entry which is preliminary data.</text>
</comment>
<sequence>RSSELRAHAEQDGAAVIVDLAELQLLVIVAVGIGVGDVDCFDAEGQLFGSANRQVAVERTKRCHICRHLSGAADP</sequence>
<accession>A0A699XT42</accession>
<protein>
    <submittedName>
        <fullName evidence="1">Uncharacterized protein</fullName>
    </submittedName>
</protein>
<organism evidence="1">
    <name type="scientific">Tanacetum cinerariifolium</name>
    <name type="common">Dalmatian daisy</name>
    <name type="synonym">Chrysanthemum cinerariifolium</name>
    <dbReference type="NCBI Taxonomy" id="118510"/>
    <lineage>
        <taxon>Eukaryota</taxon>
        <taxon>Viridiplantae</taxon>
        <taxon>Streptophyta</taxon>
        <taxon>Embryophyta</taxon>
        <taxon>Tracheophyta</taxon>
        <taxon>Spermatophyta</taxon>
        <taxon>Magnoliopsida</taxon>
        <taxon>eudicotyledons</taxon>
        <taxon>Gunneridae</taxon>
        <taxon>Pentapetalae</taxon>
        <taxon>asterids</taxon>
        <taxon>campanulids</taxon>
        <taxon>Asterales</taxon>
        <taxon>Asteraceae</taxon>
        <taxon>Asteroideae</taxon>
        <taxon>Anthemideae</taxon>
        <taxon>Anthemidinae</taxon>
        <taxon>Tanacetum</taxon>
    </lineage>
</organism>
<feature type="non-terminal residue" evidence="1">
    <location>
        <position position="1"/>
    </location>
</feature>
<feature type="non-terminal residue" evidence="1">
    <location>
        <position position="75"/>
    </location>
</feature>
<name>A0A699XT42_TANCI</name>